<dbReference type="InterPro" id="IPR006119">
    <property type="entry name" value="Resolv_N"/>
</dbReference>
<dbReference type="GO" id="GO:0003677">
    <property type="term" value="F:DNA binding"/>
    <property type="evidence" value="ECO:0007669"/>
    <property type="project" value="UniProtKB-KW"/>
</dbReference>
<evidence type="ECO:0000256" key="6">
    <source>
        <dbReference type="SAM" id="Coils"/>
    </source>
</evidence>
<organism evidence="9 10">
    <name type="scientific">Planifilum fimeticola</name>
    <dbReference type="NCBI Taxonomy" id="201975"/>
    <lineage>
        <taxon>Bacteria</taxon>
        <taxon>Bacillati</taxon>
        <taxon>Bacillota</taxon>
        <taxon>Bacilli</taxon>
        <taxon>Bacillales</taxon>
        <taxon>Thermoactinomycetaceae</taxon>
        <taxon>Planifilum</taxon>
    </lineage>
</organism>
<dbReference type="RefSeq" id="WP_106344999.1">
    <property type="nucleotide sequence ID" value="NZ_PVNE01000010.1"/>
</dbReference>
<keyword evidence="10" id="KW-1185">Reference proteome</keyword>
<dbReference type="OrthoDB" id="9811097at2"/>
<dbReference type="InterPro" id="IPR036162">
    <property type="entry name" value="Resolvase-like_N_sf"/>
</dbReference>
<dbReference type="PROSITE" id="PS51736">
    <property type="entry name" value="RECOMBINASES_3"/>
    <property type="match status" value="1"/>
</dbReference>
<dbReference type="Pfam" id="PF07508">
    <property type="entry name" value="Recombinase"/>
    <property type="match status" value="1"/>
</dbReference>
<evidence type="ECO:0000256" key="4">
    <source>
        <dbReference type="PIRSR" id="PIRSR606118-50"/>
    </source>
</evidence>
<dbReference type="InterPro" id="IPR011109">
    <property type="entry name" value="DNA_bind_recombinase_dom"/>
</dbReference>
<dbReference type="PANTHER" id="PTHR30461:SF23">
    <property type="entry name" value="DNA RECOMBINASE-RELATED"/>
    <property type="match status" value="1"/>
</dbReference>
<dbReference type="Proteomes" id="UP000237797">
    <property type="component" value="Unassembled WGS sequence"/>
</dbReference>
<feature type="domain" description="Resolvase/invertase-type recombinase catalytic" evidence="7">
    <location>
        <begin position="2"/>
        <end position="150"/>
    </location>
</feature>
<dbReference type="SMART" id="SM00857">
    <property type="entry name" value="Resolvase"/>
    <property type="match status" value="1"/>
</dbReference>
<feature type="active site" description="O-(5'-phospho-DNA)-serine intermediate" evidence="4 5">
    <location>
        <position position="10"/>
    </location>
</feature>
<dbReference type="GO" id="GO:0000150">
    <property type="term" value="F:DNA strand exchange activity"/>
    <property type="evidence" value="ECO:0007669"/>
    <property type="project" value="InterPro"/>
</dbReference>
<evidence type="ECO:0000256" key="5">
    <source>
        <dbReference type="PROSITE-ProRule" id="PRU10137"/>
    </source>
</evidence>
<dbReference type="Pfam" id="PF00239">
    <property type="entry name" value="Resolvase"/>
    <property type="match status" value="1"/>
</dbReference>
<evidence type="ECO:0000256" key="2">
    <source>
        <dbReference type="ARBA" id="ARBA00023125"/>
    </source>
</evidence>
<dbReference type="SUPFAM" id="SSF53041">
    <property type="entry name" value="Resolvase-like"/>
    <property type="match status" value="1"/>
</dbReference>
<dbReference type="Gene3D" id="3.90.1750.20">
    <property type="entry name" value="Putative Large Serine Recombinase, Chain B, Domain 2"/>
    <property type="match status" value="1"/>
</dbReference>
<gene>
    <name evidence="9" type="ORF">CLV97_11086</name>
</gene>
<dbReference type="EMBL" id="PVNE01000010">
    <property type="protein sequence ID" value="PRX40894.1"/>
    <property type="molecule type" value="Genomic_DNA"/>
</dbReference>
<protein>
    <submittedName>
        <fullName evidence="9">Site-specific DNA recombinase</fullName>
    </submittedName>
</protein>
<name>A0A2T0LFB0_9BACL</name>
<dbReference type="GO" id="GO:0015074">
    <property type="term" value="P:DNA integration"/>
    <property type="evidence" value="ECO:0007669"/>
    <property type="project" value="UniProtKB-KW"/>
</dbReference>
<evidence type="ECO:0000313" key="9">
    <source>
        <dbReference type="EMBL" id="PRX40894.1"/>
    </source>
</evidence>
<reference evidence="9 10" key="1">
    <citation type="submission" date="2018-03" db="EMBL/GenBank/DDBJ databases">
        <title>Genomic Encyclopedia of Archaeal and Bacterial Type Strains, Phase II (KMG-II): from individual species to whole genera.</title>
        <authorList>
            <person name="Goeker M."/>
        </authorList>
    </citation>
    <scope>NUCLEOTIDE SEQUENCE [LARGE SCALE GENOMIC DNA]</scope>
    <source>
        <strain evidence="9 10">DSM 44946</strain>
    </source>
</reference>
<feature type="coiled-coil region" evidence="6">
    <location>
        <begin position="393"/>
        <end position="479"/>
    </location>
</feature>
<dbReference type="PROSITE" id="PS00397">
    <property type="entry name" value="RECOMBINASES_1"/>
    <property type="match status" value="1"/>
</dbReference>
<dbReference type="CDD" id="cd00338">
    <property type="entry name" value="Ser_Recombinase"/>
    <property type="match status" value="1"/>
</dbReference>
<evidence type="ECO:0000256" key="1">
    <source>
        <dbReference type="ARBA" id="ARBA00022908"/>
    </source>
</evidence>
<keyword evidence="1" id="KW-0229">DNA integration</keyword>
<dbReference type="InterPro" id="IPR050639">
    <property type="entry name" value="SSR_resolvase"/>
</dbReference>
<accession>A0A2T0LFB0</accession>
<evidence type="ECO:0000259" key="8">
    <source>
        <dbReference type="PROSITE" id="PS51737"/>
    </source>
</evidence>
<dbReference type="InterPro" id="IPR025827">
    <property type="entry name" value="Zn_ribbon_recom_dom"/>
</dbReference>
<evidence type="ECO:0000256" key="3">
    <source>
        <dbReference type="ARBA" id="ARBA00023172"/>
    </source>
</evidence>
<keyword evidence="2" id="KW-0238">DNA-binding</keyword>
<proteinExistence type="predicted"/>
<dbReference type="Pfam" id="PF13408">
    <property type="entry name" value="Zn_ribbon_recom"/>
    <property type="match status" value="1"/>
</dbReference>
<dbReference type="AlphaFoldDB" id="A0A2T0LFB0"/>
<keyword evidence="6" id="KW-0175">Coiled coil</keyword>
<dbReference type="InterPro" id="IPR006118">
    <property type="entry name" value="Recombinase_CS"/>
</dbReference>
<dbReference type="InterPro" id="IPR038109">
    <property type="entry name" value="DNA_bind_recomb_sf"/>
</dbReference>
<sequence>MKAAVYARVSSEDQQERRTIETQLEFASKYCDLHKIDVVEWYQDDGVSGTIPLEERDAGARLLADAKDGKFQLLLVYKLDRLGRSARVILNAVHELEQTGVKIRSMTQPFDTGDPSGRFLLTILAGVADLDRETILERLWYGANRAARKGKWLGGIVPYGYRVNDEGYLEINEDPLPGMDMSEADVVRLIFRLIAEQRYSTIRVADYLNSIGVPPAYKKDGRKVKKGKRKVNTAGVWTPSRIRNMIVNTTYKGIHQYGKRTNKQREIITREVPAIVSSNQWEKAQKVLKDNHLEAMRNAKRKYLLRGLIKCGLCGLNYCGTQFPGPGRKPKVYYVCNGKTTYRGKYKGKCPSKNIPAQWIEEMVWKQCVDFITNPGDAMKELATSLEERKSGQADLEAEEKMIRKAIEDKEKEKQQILDLYRKQLITSADVEEQLLKIAREKEALQQQDAELARKIEMEKEVEQQFNNAEELLADLRSKLEKNPSFEDRRQIVKTLVREIRVNTETDERGKLQANVSVNFTFSQVVNCTDRDSSNRPA</sequence>
<dbReference type="Gene3D" id="3.40.50.1390">
    <property type="entry name" value="Resolvase, N-terminal catalytic domain"/>
    <property type="match status" value="1"/>
</dbReference>
<comment type="caution">
    <text evidence="9">The sequence shown here is derived from an EMBL/GenBank/DDBJ whole genome shotgun (WGS) entry which is preliminary data.</text>
</comment>
<evidence type="ECO:0000313" key="10">
    <source>
        <dbReference type="Proteomes" id="UP000237797"/>
    </source>
</evidence>
<dbReference type="PANTHER" id="PTHR30461">
    <property type="entry name" value="DNA-INVERTASE FROM LAMBDOID PROPHAGE"/>
    <property type="match status" value="1"/>
</dbReference>
<evidence type="ECO:0000259" key="7">
    <source>
        <dbReference type="PROSITE" id="PS51736"/>
    </source>
</evidence>
<feature type="domain" description="Recombinase" evidence="8">
    <location>
        <begin position="158"/>
        <end position="294"/>
    </location>
</feature>
<keyword evidence="3" id="KW-0233">DNA recombination</keyword>
<dbReference type="PROSITE" id="PS51737">
    <property type="entry name" value="RECOMBINASE_DNA_BIND"/>
    <property type="match status" value="1"/>
</dbReference>